<reference evidence="2" key="1">
    <citation type="journal article" date="2020" name="mSystems">
        <title>Genome- and Community-Level Interaction Insights into Carbon Utilization and Element Cycling Functions of Hydrothermarchaeota in Hydrothermal Sediment.</title>
        <authorList>
            <person name="Zhou Z."/>
            <person name="Liu Y."/>
            <person name="Xu W."/>
            <person name="Pan J."/>
            <person name="Luo Z.H."/>
            <person name="Li M."/>
        </authorList>
    </citation>
    <scope>NUCLEOTIDE SEQUENCE [LARGE SCALE GENOMIC DNA]</scope>
    <source>
        <strain evidence="2">SpSt-556</strain>
    </source>
</reference>
<organism evidence="2">
    <name type="scientific">Bellilinea caldifistulae</name>
    <dbReference type="NCBI Taxonomy" id="360411"/>
    <lineage>
        <taxon>Bacteria</taxon>
        <taxon>Bacillati</taxon>
        <taxon>Chloroflexota</taxon>
        <taxon>Anaerolineae</taxon>
        <taxon>Anaerolineales</taxon>
        <taxon>Anaerolineaceae</taxon>
        <taxon>Bellilinea</taxon>
    </lineage>
</organism>
<sequence length="352" mass="38190">MRKVWVQFSGCLPIKFLLPFFILVSLAACNFPLASPAPFFDPTSFAQTAEFQLTQIAANVATMVGANLTQPAVTPTPIVITLTPSPILSFTAAPPESSCDRAGAGAILDVTYPDDSRLLPGQPFTKIWRLVNRGSCPWNRDYQVVWFSGDRLGTSSSQPLPGKVDPGESVDIAVDMLAPQQPGLYTSYWMLRNPEGKLFGIGPGGNAPFWVRIQVVAVYTPTPTSTPTMTPTPMILASGRLELQPGLGVDLDSGEVTDDEGVDLRLIQSEEGSFWFEVDENAGLMIFGEVAPSLNDCRSAIFSSTRISVESLSEGLNLCYRTNEGLPGSMRMVSVSQVPLVMRFDFVTWLIP</sequence>
<dbReference type="CDD" id="cd14947">
    <property type="entry name" value="NBR1_like"/>
    <property type="match status" value="1"/>
</dbReference>
<dbReference type="InterPro" id="IPR032350">
    <property type="entry name" value="Nbr1_FW"/>
</dbReference>
<gene>
    <name evidence="2" type="ORF">ENT17_04925</name>
</gene>
<dbReference type="AlphaFoldDB" id="A0A7C4L127"/>
<feature type="domain" description="Nbr1 FW" evidence="1">
    <location>
        <begin position="111"/>
        <end position="215"/>
    </location>
</feature>
<evidence type="ECO:0000313" key="2">
    <source>
        <dbReference type="EMBL" id="HGS86943.1"/>
    </source>
</evidence>
<protein>
    <recommendedName>
        <fullName evidence="1">Nbr1 FW domain-containing protein</fullName>
    </recommendedName>
</protein>
<dbReference type="PANTHER" id="PTHR20930">
    <property type="entry name" value="OVARIAN CARCINOMA ANTIGEN CA125-RELATED"/>
    <property type="match status" value="1"/>
</dbReference>
<name>A0A7C4L127_9CHLR</name>
<dbReference type="PANTHER" id="PTHR20930:SF0">
    <property type="entry name" value="PROTEIN ILRUN"/>
    <property type="match status" value="1"/>
</dbReference>
<dbReference type="InterPro" id="IPR013783">
    <property type="entry name" value="Ig-like_fold"/>
</dbReference>
<proteinExistence type="predicted"/>
<dbReference type="EMBL" id="DSXR01000052">
    <property type="protein sequence ID" value="HGS86943.1"/>
    <property type="molecule type" value="Genomic_DNA"/>
</dbReference>
<dbReference type="PROSITE" id="PS51257">
    <property type="entry name" value="PROKAR_LIPOPROTEIN"/>
    <property type="match status" value="1"/>
</dbReference>
<evidence type="ECO:0000259" key="1">
    <source>
        <dbReference type="Pfam" id="PF16158"/>
    </source>
</evidence>
<dbReference type="Pfam" id="PF16158">
    <property type="entry name" value="N_BRCA1_IG"/>
    <property type="match status" value="1"/>
</dbReference>
<dbReference type="Gene3D" id="2.60.40.10">
    <property type="entry name" value="Immunoglobulins"/>
    <property type="match status" value="1"/>
</dbReference>
<accession>A0A7C4L127</accession>
<comment type="caution">
    <text evidence="2">The sequence shown here is derived from an EMBL/GenBank/DDBJ whole genome shotgun (WGS) entry which is preliminary data.</text>
</comment>